<dbReference type="InterPro" id="IPR008508">
    <property type="entry name" value="Bax1"/>
</dbReference>
<dbReference type="GeneID" id="24831617"/>
<evidence type="ECO:0000313" key="3">
    <source>
        <dbReference type="Proteomes" id="UP000033101"/>
    </source>
</evidence>
<evidence type="ECO:0000313" key="2">
    <source>
        <dbReference type="EMBL" id="AKB78830.1"/>
    </source>
</evidence>
<dbReference type="Pfam" id="PF05626">
    <property type="entry name" value="DUF790"/>
    <property type="match status" value="2"/>
</dbReference>
<feature type="region of interest" description="Disordered" evidence="1">
    <location>
        <begin position="195"/>
        <end position="216"/>
    </location>
</feature>
<name>A0A0E3WUH2_9EURY</name>
<dbReference type="Proteomes" id="UP000033101">
    <property type="component" value="Chromosome"/>
</dbReference>
<dbReference type="AlphaFoldDB" id="A0A0E3WUH2"/>
<keyword evidence="3" id="KW-1185">Reference proteome</keyword>
<sequence>MLTSDLLVTRISGGKIRPAYAAFDSENLELAKLLIETFEQHVGKTYGDLLAELEGYEEMNYRFIRGLSQLLGRRAVVETSSAVDPSRAREAVFEACEDMALFPAERQKALQKAAKNLSISVSDLEKALWADLEENQILKEFSPPTPAELLRQYNISLTQTLLFRAMDLDIWITGSFQRVLWKILRSGLMYSLEDTQEKEGKNRESERTDETKETERLKSVHLHLDGPASLFRMSERYGNSFAKLFPILLKSKGWKLKAGILYKGYQGKRVLEFALDSSEEAFRFIPEAASYPQRVSPDFQLAEDKEGYGIKTGADVEDETEFIEKETETQEAGIDTENEAYDSTYEQQFANLSFGGWEAKREPTILKAGRFAFVPDFSLQKNGIKVYAEIVGFWTPDYLKKKIEKLKDVKEPVILLINRKLKCSEKDFPAQDVIFFYRKIPANEVTQILRKYEEKRLAEDRSRLNEIEIPLSGELISLEKIAAEKGVMPGALKKVLAERFAEIRESEKSGVQKEFEKHKESGKYRGYVLLENYIIHRQLLERINLELEKPGAAETYADAVRVFEDFGLDSSLYYPVLEYLGYRVVWTGLSEENARVKKA</sequence>
<dbReference type="STRING" id="1434110.MSHOH_2347"/>
<organism evidence="2 3">
    <name type="scientific">Methanosarcina horonobensis HB-1 = JCM 15518</name>
    <dbReference type="NCBI Taxonomy" id="1434110"/>
    <lineage>
        <taxon>Archaea</taxon>
        <taxon>Methanobacteriati</taxon>
        <taxon>Methanobacteriota</taxon>
        <taxon>Stenosarchaea group</taxon>
        <taxon>Methanomicrobia</taxon>
        <taxon>Methanosarcinales</taxon>
        <taxon>Methanosarcinaceae</taxon>
        <taxon>Methanosarcina</taxon>
    </lineage>
</organism>
<gene>
    <name evidence="2" type="ORF">MSHOH_2347</name>
</gene>
<dbReference type="PANTHER" id="PTHR39640">
    <property type="entry name" value="VNG6129C"/>
    <property type="match status" value="1"/>
</dbReference>
<dbReference type="PANTHER" id="PTHR39640:SF1">
    <property type="entry name" value="DUF790 FAMILY PROTEIN"/>
    <property type="match status" value="1"/>
</dbReference>
<accession>A0A0E3WUH2</accession>
<reference evidence="2 3" key="1">
    <citation type="submission" date="2014-07" db="EMBL/GenBank/DDBJ databases">
        <title>Methanogenic archaea and the global carbon cycle.</title>
        <authorList>
            <person name="Henriksen J.R."/>
            <person name="Luke J."/>
            <person name="Reinhart S."/>
            <person name="Benedict M.N."/>
            <person name="Youngblut N.D."/>
            <person name="Metcalf M.E."/>
            <person name="Whitaker R.J."/>
            <person name="Metcalf W.W."/>
        </authorList>
    </citation>
    <scope>NUCLEOTIDE SEQUENCE [LARGE SCALE GENOMIC DNA]</scope>
    <source>
        <strain evidence="2 3">HB-1</strain>
    </source>
</reference>
<dbReference type="PATRIC" id="fig|1434110.4.peg.3006"/>
<dbReference type="OrthoDB" id="57367at2157"/>
<proteinExistence type="predicted"/>
<dbReference type="RefSeq" id="WP_048140076.1">
    <property type="nucleotide sequence ID" value="NZ_CP009516.1"/>
</dbReference>
<evidence type="ECO:0008006" key="4">
    <source>
        <dbReference type="Google" id="ProtNLM"/>
    </source>
</evidence>
<dbReference type="HOGENOM" id="CLU_038336_0_0_2"/>
<dbReference type="KEGG" id="mhor:MSHOH_2347"/>
<evidence type="ECO:0000256" key="1">
    <source>
        <dbReference type="SAM" id="MobiDB-lite"/>
    </source>
</evidence>
<dbReference type="EMBL" id="CP009516">
    <property type="protein sequence ID" value="AKB78830.1"/>
    <property type="molecule type" value="Genomic_DNA"/>
</dbReference>
<protein>
    <recommendedName>
        <fullName evidence="4">DUF790 family protein</fullName>
    </recommendedName>
</protein>